<name>A0A4R1RCK8_9FLAO</name>
<evidence type="ECO:0000256" key="1">
    <source>
        <dbReference type="SAM" id="Phobius"/>
    </source>
</evidence>
<reference evidence="4 5" key="1">
    <citation type="submission" date="2019-03" db="EMBL/GenBank/DDBJ databases">
        <title>Genomic Encyclopedia of Type Strains, Phase IV (KMG-IV): sequencing the most valuable type-strain genomes for metagenomic binning, comparative biology and taxonomic classification.</title>
        <authorList>
            <person name="Goeker M."/>
        </authorList>
    </citation>
    <scope>NUCLEOTIDE SEQUENCE [LARGE SCALE GENOMIC DNA]</scope>
    <source>
        <strain evidence="4 5">DSM 18792</strain>
    </source>
</reference>
<keyword evidence="5" id="KW-1185">Reference proteome</keyword>
<comment type="caution">
    <text evidence="4">The sequence shown here is derived from an EMBL/GenBank/DDBJ whole genome shotgun (WGS) entry which is preliminary data.</text>
</comment>
<protein>
    <submittedName>
        <fullName evidence="4">SH3 domain-containing protein</fullName>
    </submittedName>
</protein>
<keyword evidence="2" id="KW-0732">Signal</keyword>
<dbReference type="SMART" id="SM00287">
    <property type="entry name" value="SH3b"/>
    <property type="match status" value="1"/>
</dbReference>
<sequence>MKQLLYILSFLFSVGSLAQNEAAFQQGNALYNAGKYGEAIDKYKTILDTKNHSAALYFNLGNAHYKLNNIAPSIYYYEKALKLAPNDEEIKNNLAFAQNMTIDAINVVPEAGLLKIVNNVTNRMTFDGWAKVSIGFVFCFVVLFLFYYFAYSSLRKRIAFLGSLAALIFICITLLFAFHKFNLDKRDKPAIVFAKESLVKNAPNNRSEESFRLHEGTKVQVLDTVNNWKKIKLQDGKTGWISSEDIKAL</sequence>
<dbReference type="EMBL" id="SLUP01000009">
    <property type="protein sequence ID" value="TCL63575.1"/>
    <property type="molecule type" value="Genomic_DNA"/>
</dbReference>
<keyword evidence="1" id="KW-1133">Transmembrane helix</keyword>
<evidence type="ECO:0000259" key="3">
    <source>
        <dbReference type="SMART" id="SM00287"/>
    </source>
</evidence>
<proteinExistence type="predicted"/>
<dbReference type="OrthoDB" id="9776208at2"/>
<feature type="domain" description="SH3b" evidence="3">
    <location>
        <begin position="187"/>
        <end position="249"/>
    </location>
</feature>
<feature type="chain" id="PRO_5020951371" evidence="2">
    <location>
        <begin position="19"/>
        <end position="249"/>
    </location>
</feature>
<dbReference type="Pfam" id="PF13432">
    <property type="entry name" value="TPR_16"/>
    <property type="match status" value="1"/>
</dbReference>
<feature type="signal peptide" evidence="2">
    <location>
        <begin position="1"/>
        <end position="18"/>
    </location>
</feature>
<evidence type="ECO:0000313" key="4">
    <source>
        <dbReference type="EMBL" id="TCL63575.1"/>
    </source>
</evidence>
<keyword evidence="1" id="KW-0812">Transmembrane</keyword>
<dbReference type="Pfam" id="PF08239">
    <property type="entry name" value="SH3_3"/>
    <property type="match status" value="1"/>
</dbReference>
<dbReference type="InterPro" id="IPR003646">
    <property type="entry name" value="SH3-like_bac-type"/>
</dbReference>
<dbReference type="Proteomes" id="UP000295455">
    <property type="component" value="Unassembled WGS sequence"/>
</dbReference>
<organism evidence="4 5">
    <name type="scientific">Mariniflexile fucanivorans</name>
    <dbReference type="NCBI Taxonomy" id="264023"/>
    <lineage>
        <taxon>Bacteria</taxon>
        <taxon>Pseudomonadati</taxon>
        <taxon>Bacteroidota</taxon>
        <taxon>Flavobacteriia</taxon>
        <taxon>Flavobacteriales</taxon>
        <taxon>Flavobacteriaceae</taxon>
        <taxon>Mariniflexile</taxon>
    </lineage>
</organism>
<dbReference type="InterPro" id="IPR011990">
    <property type="entry name" value="TPR-like_helical_dom_sf"/>
</dbReference>
<feature type="transmembrane region" description="Helical" evidence="1">
    <location>
        <begin position="158"/>
        <end position="178"/>
    </location>
</feature>
<dbReference type="SUPFAM" id="SSF48452">
    <property type="entry name" value="TPR-like"/>
    <property type="match status" value="1"/>
</dbReference>
<accession>A0A4R1RCK8</accession>
<dbReference type="RefSeq" id="WP_132219074.1">
    <property type="nucleotide sequence ID" value="NZ_OX156936.1"/>
</dbReference>
<dbReference type="Gene3D" id="1.25.40.10">
    <property type="entry name" value="Tetratricopeptide repeat domain"/>
    <property type="match status" value="1"/>
</dbReference>
<gene>
    <name evidence="4" type="ORF">EV196_109201</name>
</gene>
<keyword evidence="1" id="KW-0472">Membrane</keyword>
<dbReference type="SMART" id="SM00028">
    <property type="entry name" value="TPR"/>
    <property type="match status" value="2"/>
</dbReference>
<evidence type="ECO:0000256" key="2">
    <source>
        <dbReference type="SAM" id="SignalP"/>
    </source>
</evidence>
<dbReference type="AlphaFoldDB" id="A0A4R1RCK8"/>
<dbReference type="Gene3D" id="2.30.30.40">
    <property type="entry name" value="SH3 Domains"/>
    <property type="match status" value="1"/>
</dbReference>
<evidence type="ECO:0000313" key="5">
    <source>
        <dbReference type="Proteomes" id="UP000295455"/>
    </source>
</evidence>
<feature type="transmembrane region" description="Helical" evidence="1">
    <location>
        <begin position="132"/>
        <end position="151"/>
    </location>
</feature>
<dbReference type="InterPro" id="IPR019734">
    <property type="entry name" value="TPR_rpt"/>
</dbReference>